<evidence type="ECO:0000256" key="4">
    <source>
        <dbReference type="ARBA" id="ARBA00022729"/>
    </source>
</evidence>
<dbReference type="EMBL" id="JASPKZ010002317">
    <property type="protein sequence ID" value="KAJ9595737.1"/>
    <property type="molecule type" value="Genomic_DNA"/>
</dbReference>
<evidence type="ECO:0000256" key="1">
    <source>
        <dbReference type="ARBA" id="ARBA00004589"/>
    </source>
</evidence>
<keyword evidence="5" id="KW-1133">Transmembrane helix</keyword>
<evidence type="ECO:0000313" key="11">
    <source>
        <dbReference type="Proteomes" id="UP001233999"/>
    </source>
</evidence>
<reference evidence="10" key="1">
    <citation type="journal article" date="2023" name="IScience">
        <title>Live-bearing cockroach genome reveals convergent evolutionary mechanisms linked to viviparity in insects and beyond.</title>
        <authorList>
            <person name="Fouks B."/>
            <person name="Harrison M.C."/>
            <person name="Mikhailova A.A."/>
            <person name="Marchal E."/>
            <person name="English S."/>
            <person name="Carruthers M."/>
            <person name="Jennings E.C."/>
            <person name="Chiamaka E.L."/>
            <person name="Frigard R.A."/>
            <person name="Pippel M."/>
            <person name="Attardo G.M."/>
            <person name="Benoit J.B."/>
            <person name="Bornberg-Bauer E."/>
            <person name="Tobe S.S."/>
        </authorList>
    </citation>
    <scope>NUCLEOTIDE SEQUENCE</scope>
    <source>
        <strain evidence="10">Stay&amp;Tobe</strain>
    </source>
</reference>
<keyword evidence="8" id="KW-0449">Lipoprotein</keyword>
<dbReference type="Pfam" id="PF17064">
    <property type="entry name" value="QVR"/>
    <property type="match status" value="1"/>
</dbReference>
<dbReference type="PANTHER" id="PTHR33562">
    <property type="entry name" value="ATILLA, ISOFORM B-RELATED-RELATED"/>
    <property type="match status" value="1"/>
</dbReference>
<name>A0AAD8EN74_DIPPU</name>
<dbReference type="Proteomes" id="UP001233999">
    <property type="component" value="Unassembled WGS sequence"/>
</dbReference>
<feature type="signal peptide" evidence="9">
    <location>
        <begin position="1"/>
        <end position="24"/>
    </location>
</feature>
<accession>A0AAD8EN74</accession>
<dbReference type="InterPro" id="IPR031424">
    <property type="entry name" value="QVR-like"/>
</dbReference>
<evidence type="ECO:0008006" key="12">
    <source>
        <dbReference type="Google" id="ProtNLM"/>
    </source>
</evidence>
<dbReference type="GO" id="GO:0098552">
    <property type="term" value="C:side of membrane"/>
    <property type="evidence" value="ECO:0007669"/>
    <property type="project" value="UniProtKB-KW"/>
</dbReference>
<gene>
    <name evidence="10" type="ORF">L9F63_013056</name>
</gene>
<evidence type="ECO:0000313" key="10">
    <source>
        <dbReference type="EMBL" id="KAJ9595737.1"/>
    </source>
</evidence>
<evidence type="ECO:0000256" key="6">
    <source>
        <dbReference type="ARBA" id="ARBA00023136"/>
    </source>
</evidence>
<dbReference type="InterPro" id="IPR050975">
    <property type="entry name" value="Sleep_regulator"/>
</dbReference>
<keyword evidence="4 9" id="KW-0732">Signal</keyword>
<keyword evidence="7" id="KW-0325">Glycoprotein</keyword>
<reference evidence="10" key="2">
    <citation type="submission" date="2023-05" db="EMBL/GenBank/DDBJ databases">
        <authorList>
            <person name="Fouks B."/>
        </authorList>
    </citation>
    <scope>NUCLEOTIDE SEQUENCE</scope>
    <source>
        <strain evidence="10">Stay&amp;Tobe</strain>
        <tissue evidence="10">Testes</tissue>
    </source>
</reference>
<dbReference type="AlphaFoldDB" id="A0AAD8EN74"/>
<evidence type="ECO:0000256" key="2">
    <source>
        <dbReference type="ARBA" id="ARBA00022622"/>
    </source>
</evidence>
<evidence type="ECO:0000256" key="3">
    <source>
        <dbReference type="ARBA" id="ARBA00022692"/>
    </source>
</evidence>
<dbReference type="GO" id="GO:0030431">
    <property type="term" value="P:sleep"/>
    <property type="evidence" value="ECO:0007669"/>
    <property type="project" value="InterPro"/>
</dbReference>
<protein>
    <recommendedName>
        <fullName evidence="12">Protein sleepless</fullName>
    </recommendedName>
</protein>
<evidence type="ECO:0000256" key="8">
    <source>
        <dbReference type="ARBA" id="ARBA00023288"/>
    </source>
</evidence>
<evidence type="ECO:0000256" key="7">
    <source>
        <dbReference type="ARBA" id="ARBA00023180"/>
    </source>
</evidence>
<keyword evidence="11" id="KW-1185">Reference proteome</keyword>
<keyword evidence="2" id="KW-0336">GPI-anchor</keyword>
<comment type="subcellular location">
    <subcellularLocation>
        <location evidence="1">Membrane</location>
        <topology evidence="1">Lipid-anchor</topology>
        <topology evidence="1">GPI-anchor</topology>
    </subcellularLocation>
</comment>
<sequence length="128" mass="14035">MLLYIRHALITTIFIVVSIQQGTSIKCYVCNSNMNSSCGEIINTTAISATDCNSYNRPTQEYSYDIFCQKIKIEDAEGHNNITFMRGCSVQIPGYDACDDIESTIGRLTDGAAVVTSCVTCAHDLCNI</sequence>
<evidence type="ECO:0000256" key="9">
    <source>
        <dbReference type="SAM" id="SignalP"/>
    </source>
</evidence>
<feature type="chain" id="PRO_5041984744" description="Protein sleepless" evidence="9">
    <location>
        <begin position="25"/>
        <end position="128"/>
    </location>
</feature>
<organism evidence="10 11">
    <name type="scientific">Diploptera punctata</name>
    <name type="common">Pacific beetle cockroach</name>
    <dbReference type="NCBI Taxonomy" id="6984"/>
    <lineage>
        <taxon>Eukaryota</taxon>
        <taxon>Metazoa</taxon>
        <taxon>Ecdysozoa</taxon>
        <taxon>Arthropoda</taxon>
        <taxon>Hexapoda</taxon>
        <taxon>Insecta</taxon>
        <taxon>Pterygota</taxon>
        <taxon>Neoptera</taxon>
        <taxon>Polyneoptera</taxon>
        <taxon>Dictyoptera</taxon>
        <taxon>Blattodea</taxon>
        <taxon>Blaberoidea</taxon>
        <taxon>Blaberidae</taxon>
        <taxon>Diplopterinae</taxon>
        <taxon>Diploptera</taxon>
    </lineage>
</organism>
<keyword evidence="6" id="KW-0472">Membrane</keyword>
<keyword evidence="3" id="KW-0812">Transmembrane</keyword>
<comment type="caution">
    <text evidence="10">The sequence shown here is derived from an EMBL/GenBank/DDBJ whole genome shotgun (WGS) entry which is preliminary data.</text>
</comment>
<evidence type="ECO:0000256" key="5">
    <source>
        <dbReference type="ARBA" id="ARBA00022989"/>
    </source>
</evidence>
<dbReference type="GO" id="GO:0032222">
    <property type="term" value="P:regulation of synaptic transmission, cholinergic"/>
    <property type="evidence" value="ECO:0007669"/>
    <property type="project" value="InterPro"/>
</dbReference>
<proteinExistence type="predicted"/>